<dbReference type="FunCoup" id="G0N076">
    <property type="interactions" value="1075"/>
</dbReference>
<dbReference type="PANTHER" id="PTHR22899:SF0">
    <property type="entry name" value="F-BOX ASSOCIATED DOMAIN-CONTAINING PROTEIN-RELATED"/>
    <property type="match status" value="1"/>
</dbReference>
<protein>
    <recommendedName>
        <fullName evidence="1">F-box domain-containing protein</fullName>
    </recommendedName>
</protein>
<dbReference type="InterPro" id="IPR053222">
    <property type="entry name" value="Zygotic_Embryogenesis-Asso"/>
</dbReference>
<evidence type="ECO:0000313" key="2">
    <source>
        <dbReference type="EMBL" id="EGT48889.1"/>
    </source>
</evidence>
<evidence type="ECO:0000313" key="3">
    <source>
        <dbReference type="Proteomes" id="UP000008068"/>
    </source>
</evidence>
<gene>
    <name evidence="2" type="ORF">CAEBREN_18768</name>
</gene>
<evidence type="ECO:0000259" key="1">
    <source>
        <dbReference type="PROSITE" id="PS50181"/>
    </source>
</evidence>
<dbReference type="HOGENOM" id="CLU_683750_0_0_1"/>
<keyword evidence="3" id="KW-1185">Reference proteome</keyword>
<dbReference type="InterPro" id="IPR001810">
    <property type="entry name" value="F-box_dom"/>
</dbReference>
<name>G0N076_CAEBE</name>
<sequence>MSLSKFPLSELPVSTQQFILRTWDPPELIEYSLLSEKCKNLVNSVHVDKGSIDVYISGDIFIDIRNSSIFYLRCTFYEDESFNLGMENYEVKKHLESPGSVQLTFEGAEEYVEDIDFNMKEWLEHLQFIFNCPEISDIVCGVKSSEFDIDCLTKVFKGCTKIDTEDWKSTDFNRKFLGKILIDKPSLYSDFFEDSKVPNSLLIQNFEYLWIHFPSGANSILDQLLMINSKYHGHPDIPTTPTSSSCPSERVASVEYPRIESFRKADICNFKHGGRNAFNEDVFKEFAPTKVTFYNDYFLDFRVPSKILIKNFDRMSIFNDPTDRFQVHLRHLLLMNTKVISIRNVHITRRALNKFIKLWQRGSSPQLEYIRVFRQNVNRRLLKMVMRRVNYQFAPDEEIFSPS</sequence>
<dbReference type="PROSITE" id="PS50181">
    <property type="entry name" value="FBOX"/>
    <property type="match status" value="1"/>
</dbReference>
<dbReference type="AlphaFoldDB" id="G0N076"/>
<accession>G0N076</accession>
<reference evidence="3" key="1">
    <citation type="submission" date="2011-07" db="EMBL/GenBank/DDBJ databases">
        <authorList>
            <consortium name="Caenorhabditis brenneri Sequencing and Analysis Consortium"/>
            <person name="Wilson R.K."/>
        </authorList>
    </citation>
    <scope>NUCLEOTIDE SEQUENCE [LARGE SCALE GENOMIC DNA]</scope>
    <source>
        <strain evidence="3">PB2801</strain>
    </source>
</reference>
<dbReference type="Pfam" id="PF07735">
    <property type="entry name" value="FBA_2"/>
    <property type="match status" value="1"/>
</dbReference>
<feature type="domain" description="F-box" evidence="1">
    <location>
        <begin position="5"/>
        <end position="64"/>
    </location>
</feature>
<dbReference type="InterPro" id="IPR012885">
    <property type="entry name" value="F-box_Sdz-33"/>
</dbReference>
<dbReference type="InParanoid" id="G0N076"/>
<dbReference type="Proteomes" id="UP000008068">
    <property type="component" value="Unassembled WGS sequence"/>
</dbReference>
<organism evidence="3">
    <name type="scientific">Caenorhabditis brenneri</name>
    <name type="common">Nematode worm</name>
    <dbReference type="NCBI Taxonomy" id="135651"/>
    <lineage>
        <taxon>Eukaryota</taxon>
        <taxon>Metazoa</taxon>
        <taxon>Ecdysozoa</taxon>
        <taxon>Nematoda</taxon>
        <taxon>Chromadorea</taxon>
        <taxon>Rhabditida</taxon>
        <taxon>Rhabditina</taxon>
        <taxon>Rhabditomorpha</taxon>
        <taxon>Rhabditoidea</taxon>
        <taxon>Rhabditidae</taxon>
        <taxon>Peloderinae</taxon>
        <taxon>Caenorhabditis</taxon>
    </lineage>
</organism>
<dbReference type="PANTHER" id="PTHR22899">
    <property type="entry name" value="CYCLIN-RELATED F-BOX FAMILY"/>
    <property type="match status" value="1"/>
</dbReference>
<proteinExistence type="predicted"/>
<dbReference type="EMBL" id="GL379824">
    <property type="protein sequence ID" value="EGT48889.1"/>
    <property type="molecule type" value="Genomic_DNA"/>
</dbReference>